<evidence type="ECO:0000259" key="3">
    <source>
        <dbReference type="Pfam" id="PF00685"/>
    </source>
</evidence>
<keyword evidence="5" id="KW-1185">Reference proteome</keyword>
<evidence type="ECO:0000313" key="4">
    <source>
        <dbReference type="EMBL" id="GAA0486481.1"/>
    </source>
</evidence>
<comment type="similarity">
    <text evidence="1">Belongs to the sulfotransferase 1 family.</text>
</comment>
<gene>
    <name evidence="4" type="ORF">GCM10008986_09850</name>
</gene>
<reference evidence="5" key="1">
    <citation type="journal article" date="2019" name="Int. J. Syst. Evol. Microbiol.">
        <title>The Global Catalogue of Microorganisms (GCM) 10K type strain sequencing project: providing services to taxonomists for standard genome sequencing and annotation.</title>
        <authorList>
            <consortium name="The Broad Institute Genomics Platform"/>
            <consortium name="The Broad Institute Genome Sequencing Center for Infectious Disease"/>
            <person name="Wu L."/>
            <person name="Ma J."/>
        </authorList>
    </citation>
    <scope>NUCLEOTIDE SEQUENCE [LARGE SCALE GENOMIC DNA]</scope>
    <source>
        <strain evidence="5">JCM 12389</strain>
    </source>
</reference>
<dbReference type="EMBL" id="BAAADO010000002">
    <property type="protein sequence ID" value="GAA0486481.1"/>
    <property type="molecule type" value="Genomic_DNA"/>
</dbReference>
<sequence>MFKKSIKNYLSKSIMPRLIDHDTGFEVKENDIFIASYPKSGNTWMRFLLANLIYSKQRIDFANIEDFIVDIYKRKNNEIKRNNDINIFKTHSYFRPKFTKYKSNKVVYIVRDVRDVIISYYQYVQKRKNTSIEFNDFYNQFLAGDIDNYGTWGENVGSWLGASKGNSNFLLIKYEDMLEDIYSEMIKVCDFLDLNVNKSELTMAIEKSSFDNLQKSEVEVQNKAEELKNTNQNIKFFRSGKKGQWNDYLTKKQIEILESQYSNLLKKLGYIQ</sequence>
<evidence type="ECO:0000256" key="1">
    <source>
        <dbReference type="ARBA" id="ARBA00005771"/>
    </source>
</evidence>
<dbReference type="Gene3D" id="3.40.50.300">
    <property type="entry name" value="P-loop containing nucleotide triphosphate hydrolases"/>
    <property type="match status" value="1"/>
</dbReference>
<evidence type="ECO:0000313" key="5">
    <source>
        <dbReference type="Proteomes" id="UP001500880"/>
    </source>
</evidence>
<proteinExistence type="inferred from homology"/>
<dbReference type="PANTHER" id="PTHR11783">
    <property type="entry name" value="SULFOTRANSFERASE SULT"/>
    <property type="match status" value="1"/>
</dbReference>
<keyword evidence="2" id="KW-0808">Transferase</keyword>
<dbReference type="InterPro" id="IPR027417">
    <property type="entry name" value="P-loop_NTPase"/>
</dbReference>
<name>A0ABP3KT81_9BACI</name>
<dbReference type="InterPro" id="IPR000863">
    <property type="entry name" value="Sulfotransferase_dom"/>
</dbReference>
<accession>A0ABP3KT81</accession>
<dbReference type="SUPFAM" id="SSF52540">
    <property type="entry name" value="P-loop containing nucleoside triphosphate hydrolases"/>
    <property type="match status" value="1"/>
</dbReference>
<evidence type="ECO:0000256" key="2">
    <source>
        <dbReference type="ARBA" id="ARBA00022679"/>
    </source>
</evidence>
<dbReference type="Pfam" id="PF00685">
    <property type="entry name" value="Sulfotransfer_1"/>
    <property type="match status" value="1"/>
</dbReference>
<comment type="caution">
    <text evidence="4">The sequence shown here is derived from an EMBL/GenBank/DDBJ whole genome shotgun (WGS) entry which is preliminary data.</text>
</comment>
<dbReference type="RefSeq" id="WP_343838284.1">
    <property type="nucleotide sequence ID" value="NZ_BAAADO010000002.1"/>
</dbReference>
<dbReference type="Proteomes" id="UP001500880">
    <property type="component" value="Unassembled WGS sequence"/>
</dbReference>
<feature type="domain" description="Sulfotransferase" evidence="3">
    <location>
        <begin position="30"/>
        <end position="268"/>
    </location>
</feature>
<protein>
    <submittedName>
        <fullName evidence="4">Sulfotransferase domain-containing protein</fullName>
    </submittedName>
</protein>
<organism evidence="4 5">
    <name type="scientific">Salinibacillus aidingensis</name>
    <dbReference type="NCBI Taxonomy" id="237684"/>
    <lineage>
        <taxon>Bacteria</taxon>
        <taxon>Bacillati</taxon>
        <taxon>Bacillota</taxon>
        <taxon>Bacilli</taxon>
        <taxon>Bacillales</taxon>
        <taxon>Bacillaceae</taxon>
        <taxon>Salinibacillus</taxon>
    </lineage>
</organism>